<dbReference type="InterPro" id="IPR036390">
    <property type="entry name" value="WH_DNA-bd_sf"/>
</dbReference>
<comment type="caution">
    <text evidence="2">The sequence shown here is derived from an EMBL/GenBank/DDBJ whole genome shotgun (WGS) entry which is preliminary data.</text>
</comment>
<dbReference type="GO" id="GO:0003700">
    <property type="term" value="F:DNA-binding transcription factor activity"/>
    <property type="evidence" value="ECO:0007669"/>
    <property type="project" value="InterPro"/>
</dbReference>
<dbReference type="GO" id="GO:1900376">
    <property type="term" value="P:regulation of secondary metabolite biosynthetic process"/>
    <property type="evidence" value="ECO:0007669"/>
    <property type="project" value="TreeGrafter"/>
</dbReference>
<evidence type="ECO:0000313" key="3">
    <source>
        <dbReference type="Proteomes" id="UP000608754"/>
    </source>
</evidence>
<name>A0A8J7FR38_9FLAO</name>
<sequence>MQTQELTNLLKNRAINPTAMRLLVLDKLMQSNVALSLADLEFEMDQADRITIYRTLKKFEENKLIHSIEDGTGSIKYAICESNCKCTPEYTHAHFHCTSCNQTFCLRKIHLPEITLPRNFKVDQTSFTLKGICDQCNA</sequence>
<proteinExistence type="predicted"/>
<keyword evidence="1" id="KW-0479">Metal-binding</keyword>
<dbReference type="Pfam" id="PF01475">
    <property type="entry name" value="FUR"/>
    <property type="match status" value="1"/>
</dbReference>
<dbReference type="AlphaFoldDB" id="A0A8J7FR38"/>
<keyword evidence="3" id="KW-1185">Reference proteome</keyword>
<evidence type="ECO:0000256" key="1">
    <source>
        <dbReference type="PIRSR" id="PIRSR602481-1"/>
    </source>
</evidence>
<dbReference type="RefSeq" id="WP_194182396.1">
    <property type="nucleotide sequence ID" value="NZ_JADGIK010000003.1"/>
</dbReference>
<dbReference type="InterPro" id="IPR036388">
    <property type="entry name" value="WH-like_DNA-bd_sf"/>
</dbReference>
<dbReference type="SUPFAM" id="SSF46785">
    <property type="entry name" value="Winged helix' DNA-binding domain"/>
    <property type="match status" value="1"/>
</dbReference>
<dbReference type="GO" id="GO:0000976">
    <property type="term" value="F:transcription cis-regulatory region binding"/>
    <property type="evidence" value="ECO:0007669"/>
    <property type="project" value="TreeGrafter"/>
</dbReference>
<accession>A0A8J7FR38</accession>
<dbReference type="GO" id="GO:0008270">
    <property type="term" value="F:zinc ion binding"/>
    <property type="evidence" value="ECO:0007669"/>
    <property type="project" value="TreeGrafter"/>
</dbReference>
<gene>
    <name evidence="2" type="ORF">IM532_05265</name>
</gene>
<feature type="binding site" evidence="1">
    <location>
        <position position="136"/>
    </location>
    <ligand>
        <name>Zn(2+)</name>
        <dbReference type="ChEBI" id="CHEBI:29105"/>
    </ligand>
</feature>
<keyword evidence="1" id="KW-0862">Zinc</keyword>
<dbReference type="Gene3D" id="1.10.10.10">
    <property type="entry name" value="Winged helix-like DNA-binding domain superfamily/Winged helix DNA-binding domain"/>
    <property type="match status" value="1"/>
</dbReference>
<feature type="binding site" evidence="1">
    <location>
        <position position="133"/>
    </location>
    <ligand>
        <name>Zn(2+)</name>
        <dbReference type="ChEBI" id="CHEBI:29105"/>
    </ligand>
</feature>
<organism evidence="2 3">
    <name type="scientific">Faecalibacter rhinopitheci</name>
    <dbReference type="NCBI Taxonomy" id="2779678"/>
    <lineage>
        <taxon>Bacteria</taxon>
        <taxon>Pseudomonadati</taxon>
        <taxon>Bacteroidota</taxon>
        <taxon>Flavobacteriia</taxon>
        <taxon>Flavobacteriales</taxon>
        <taxon>Weeksellaceae</taxon>
        <taxon>Faecalibacter</taxon>
    </lineage>
</organism>
<protein>
    <submittedName>
        <fullName evidence="2">Transcriptional repressor</fullName>
    </submittedName>
</protein>
<dbReference type="InterPro" id="IPR002481">
    <property type="entry name" value="FUR"/>
</dbReference>
<reference evidence="2" key="1">
    <citation type="submission" date="2020-10" db="EMBL/GenBank/DDBJ databases">
        <authorList>
            <person name="Lu T."/>
            <person name="Wang Q."/>
            <person name="Han X."/>
        </authorList>
    </citation>
    <scope>NUCLEOTIDE SEQUENCE</scope>
    <source>
        <strain evidence="2">WQ 117</strain>
    </source>
</reference>
<evidence type="ECO:0000313" key="2">
    <source>
        <dbReference type="EMBL" id="MBF0596863.1"/>
    </source>
</evidence>
<feature type="binding site" evidence="1">
    <location>
        <position position="100"/>
    </location>
    <ligand>
        <name>Zn(2+)</name>
        <dbReference type="ChEBI" id="CHEBI:29105"/>
    </ligand>
</feature>
<dbReference type="EMBL" id="JADGIK010000003">
    <property type="protein sequence ID" value="MBF0596863.1"/>
    <property type="molecule type" value="Genomic_DNA"/>
</dbReference>
<dbReference type="Proteomes" id="UP000608754">
    <property type="component" value="Unassembled WGS sequence"/>
</dbReference>
<comment type="cofactor">
    <cofactor evidence="1">
        <name>Zn(2+)</name>
        <dbReference type="ChEBI" id="CHEBI:29105"/>
    </cofactor>
    <text evidence="1">Binds 1 zinc ion per subunit.</text>
</comment>
<dbReference type="PANTHER" id="PTHR33202">
    <property type="entry name" value="ZINC UPTAKE REGULATION PROTEIN"/>
    <property type="match status" value="1"/>
</dbReference>
<feature type="binding site" evidence="1">
    <location>
        <position position="97"/>
    </location>
    <ligand>
        <name>Zn(2+)</name>
        <dbReference type="ChEBI" id="CHEBI:29105"/>
    </ligand>
</feature>
<dbReference type="GO" id="GO:0045892">
    <property type="term" value="P:negative regulation of DNA-templated transcription"/>
    <property type="evidence" value="ECO:0007669"/>
    <property type="project" value="TreeGrafter"/>
</dbReference>
<dbReference type="PANTHER" id="PTHR33202:SF22">
    <property type="entry name" value="HYDROGEN PEROXIDE SENSITIVE REPRESSOR"/>
    <property type="match status" value="1"/>
</dbReference>